<dbReference type="Proteomes" id="UP000823674">
    <property type="component" value="Chromosome A03"/>
</dbReference>
<protein>
    <submittedName>
        <fullName evidence="1">Uncharacterized protein</fullName>
    </submittedName>
</protein>
<comment type="caution">
    <text evidence="1">The sequence shown here is derived from an EMBL/GenBank/DDBJ whole genome shotgun (WGS) entry which is preliminary data.</text>
</comment>
<dbReference type="EMBL" id="JADBGQ010000003">
    <property type="protein sequence ID" value="KAG5403583.1"/>
    <property type="molecule type" value="Genomic_DNA"/>
</dbReference>
<evidence type="ECO:0000313" key="2">
    <source>
        <dbReference type="Proteomes" id="UP000823674"/>
    </source>
</evidence>
<proteinExistence type="predicted"/>
<evidence type="ECO:0000313" key="1">
    <source>
        <dbReference type="EMBL" id="KAG5403583.1"/>
    </source>
</evidence>
<name>A0ABQ7MY26_BRACM</name>
<keyword evidence="2" id="KW-1185">Reference proteome</keyword>
<accession>A0ABQ7MY26</accession>
<organism evidence="1 2">
    <name type="scientific">Brassica rapa subsp. trilocularis</name>
    <dbReference type="NCBI Taxonomy" id="1813537"/>
    <lineage>
        <taxon>Eukaryota</taxon>
        <taxon>Viridiplantae</taxon>
        <taxon>Streptophyta</taxon>
        <taxon>Embryophyta</taxon>
        <taxon>Tracheophyta</taxon>
        <taxon>Spermatophyta</taxon>
        <taxon>Magnoliopsida</taxon>
        <taxon>eudicotyledons</taxon>
        <taxon>Gunneridae</taxon>
        <taxon>Pentapetalae</taxon>
        <taxon>rosids</taxon>
        <taxon>malvids</taxon>
        <taxon>Brassicales</taxon>
        <taxon>Brassicaceae</taxon>
        <taxon>Brassiceae</taxon>
        <taxon>Brassica</taxon>
    </lineage>
</organism>
<sequence>MRSWSPSLAISLGPGNSPFTETRLFVWQRRVTLCIFICQKKNETSNHIICNPSGSGRRRTLEKTANRSQNAILDLKALIIAGVNSSRRLIDVELVKTFVS</sequence>
<gene>
    <name evidence="1" type="primary">A03g501570.1_BraROA</name>
    <name evidence="1" type="ORF">IGI04_009702</name>
</gene>
<reference evidence="1 2" key="1">
    <citation type="submission" date="2021-03" db="EMBL/GenBank/DDBJ databases">
        <authorList>
            <person name="King G.J."/>
            <person name="Bancroft I."/>
            <person name="Baten A."/>
            <person name="Bloomfield J."/>
            <person name="Borpatragohain P."/>
            <person name="He Z."/>
            <person name="Irish N."/>
            <person name="Irwin J."/>
            <person name="Liu K."/>
            <person name="Mauleon R.P."/>
            <person name="Moore J."/>
            <person name="Morris R."/>
            <person name="Ostergaard L."/>
            <person name="Wang B."/>
            <person name="Wells R."/>
        </authorList>
    </citation>
    <scope>NUCLEOTIDE SEQUENCE [LARGE SCALE GENOMIC DNA]</scope>
    <source>
        <strain evidence="1">R-o-18</strain>
        <tissue evidence="1">Leaf</tissue>
    </source>
</reference>